<feature type="coiled-coil region" evidence="2">
    <location>
        <begin position="154"/>
        <end position="188"/>
    </location>
</feature>
<evidence type="ECO:0000256" key="1">
    <source>
        <dbReference type="ARBA" id="ARBA00022801"/>
    </source>
</evidence>
<dbReference type="SMART" id="SM00047">
    <property type="entry name" value="LYZ2"/>
    <property type="match status" value="1"/>
</dbReference>
<feature type="domain" description="Mannosyl-glycoprotein endo-beta-N-acetylglucosamidase-like" evidence="3">
    <location>
        <begin position="2"/>
        <end position="152"/>
    </location>
</feature>
<proteinExistence type="predicted"/>
<reference evidence="4 5" key="1">
    <citation type="submission" date="2016-10" db="EMBL/GenBank/DDBJ databases">
        <title>Paenibacillus species isolates.</title>
        <authorList>
            <person name="Beno S.M."/>
        </authorList>
    </citation>
    <scope>NUCLEOTIDE SEQUENCE [LARGE SCALE GENOMIC DNA]</scope>
    <source>
        <strain evidence="4 5">FSL H7-0744</strain>
    </source>
</reference>
<gene>
    <name evidence="4" type="ORF">BSK56_02750</name>
</gene>
<dbReference type="InterPro" id="IPR051056">
    <property type="entry name" value="Glycosyl_Hydrolase_73"/>
</dbReference>
<dbReference type="Proteomes" id="UP000187412">
    <property type="component" value="Unassembled WGS sequence"/>
</dbReference>
<dbReference type="Gene3D" id="4.10.80.30">
    <property type="entry name" value="DNA polymerase, domain 6"/>
    <property type="match status" value="1"/>
</dbReference>
<evidence type="ECO:0000313" key="5">
    <source>
        <dbReference type="Proteomes" id="UP000187412"/>
    </source>
</evidence>
<protein>
    <recommendedName>
        <fullName evidence="3">Mannosyl-glycoprotein endo-beta-N-acetylglucosamidase-like domain-containing protein</fullName>
    </recommendedName>
</protein>
<keyword evidence="1" id="KW-0378">Hydrolase</keyword>
<keyword evidence="5" id="KW-1185">Reference proteome</keyword>
<dbReference type="EMBL" id="MPTB01000003">
    <property type="protein sequence ID" value="OMD52349.1"/>
    <property type="molecule type" value="Genomic_DNA"/>
</dbReference>
<sequence length="267" mass="28787">MTETEFISRITPYAIEDMERSHIAASLTIAQAALESSWGNSSLTVKANNLFGIKGSGPAGSVAVRTTEYRDGKAVQVTAAFRAYNNWGESVADHSALLIGGVSWNHSLYSKVIGADGKTAAREIAAAGYATDPKYAAKLIKIMNTYNLYAYDEIKEEDEMSAEDKQKLASLEKELKELRMLLSDLAVSRDTLKTGVQEQGRAITSATERLSLIEGRMVMNVPAWAESAVSAAVTAGLLDTPTGGSLDFYRVLTVLHRAGLLSSRKEG</sequence>
<comment type="caution">
    <text evidence="4">The sequence shown here is derived from an EMBL/GenBank/DDBJ whole genome shotgun (WGS) entry which is preliminary data.</text>
</comment>
<organism evidence="4 5">
    <name type="scientific">Paenibacillus borealis</name>
    <dbReference type="NCBI Taxonomy" id="160799"/>
    <lineage>
        <taxon>Bacteria</taxon>
        <taxon>Bacillati</taxon>
        <taxon>Bacillota</taxon>
        <taxon>Bacilli</taxon>
        <taxon>Bacillales</taxon>
        <taxon>Paenibacillaceae</taxon>
        <taxon>Paenibacillus</taxon>
    </lineage>
</organism>
<dbReference type="InterPro" id="IPR002901">
    <property type="entry name" value="MGlyc_endo_b_GlcNAc-like_dom"/>
</dbReference>
<dbReference type="PANTHER" id="PTHR33308">
    <property type="entry name" value="PEPTIDOGLYCAN HYDROLASE FLGJ"/>
    <property type="match status" value="1"/>
</dbReference>
<name>A0ABX3HSS2_PAEBO</name>
<dbReference type="PRINTS" id="PR01002">
    <property type="entry name" value="FLGFLGJ"/>
</dbReference>
<dbReference type="RefSeq" id="WP_076109221.1">
    <property type="nucleotide sequence ID" value="NZ_MPTB01000003.1"/>
</dbReference>
<accession>A0ABX3HSS2</accession>
<evidence type="ECO:0000313" key="4">
    <source>
        <dbReference type="EMBL" id="OMD52349.1"/>
    </source>
</evidence>
<dbReference type="PANTHER" id="PTHR33308:SF9">
    <property type="entry name" value="PEPTIDOGLYCAN HYDROLASE FLGJ"/>
    <property type="match status" value="1"/>
</dbReference>
<dbReference type="Gene3D" id="1.10.530.10">
    <property type="match status" value="1"/>
</dbReference>
<evidence type="ECO:0000259" key="3">
    <source>
        <dbReference type="SMART" id="SM00047"/>
    </source>
</evidence>
<evidence type="ECO:0000256" key="2">
    <source>
        <dbReference type="SAM" id="Coils"/>
    </source>
</evidence>
<keyword evidence="2" id="KW-0175">Coiled coil</keyword>
<dbReference type="Pfam" id="PF01832">
    <property type="entry name" value="Glucosaminidase"/>
    <property type="match status" value="1"/>
</dbReference>